<feature type="chain" id="PRO_5023037743" evidence="2">
    <location>
        <begin position="28"/>
        <end position="339"/>
    </location>
</feature>
<dbReference type="PANTHER" id="PTHR30006:SF2">
    <property type="entry name" value="ABC TRANSPORTER SUBSTRATE-BINDING PROTEIN"/>
    <property type="match status" value="1"/>
</dbReference>
<dbReference type="RefSeq" id="WP_150678096.1">
    <property type="nucleotide sequence ID" value="NZ_CABPSK010000001.1"/>
</dbReference>
<dbReference type="AlphaFoldDB" id="A0A5E4SFF6"/>
<dbReference type="PANTHER" id="PTHR30006">
    <property type="entry name" value="THIAMINE-BINDING PERIPLASMIC PROTEIN-RELATED"/>
    <property type="match status" value="1"/>
</dbReference>
<dbReference type="GeneID" id="300402777"/>
<evidence type="ECO:0000256" key="1">
    <source>
        <dbReference type="ARBA" id="ARBA00022729"/>
    </source>
</evidence>
<dbReference type="GO" id="GO:0030975">
    <property type="term" value="F:thiamine binding"/>
    <property type="evidence" value="ECO:0007669"/>
    <property type="project" value="TreeGrafter"/>
</dbReference>
<dbReference type="PIRSF" id="PIRSF002825">
    <property type="entry name" value="CfbpA"/>
    <property type="match status" value="1"/>
</dbReference>
<reference evidence="3 4" key="1">
    <citation type="submission" date="2019-08" db="EMBL/GenBank/DDBJ databases">
        <authorList>
            <person name="Peeters C."/>
        </authorList>
    </citation>
    <scope>NUCLEOTIDE SEQUENCE [LARGE SCALE GENOMIC DNA]</scope>
    <source>
        <strain evidence="3 4">LMG 31114</strain>
    </source>
</reference>
<dbReference type="Proteomes" id="UP000366945">
    <property type="component" value="Unassembled WGS sequence"/>
</dbReference>
<evidence type="ECO:0000256" key="2">
    <source>
        <dbReference type="SAM" id="SignalP"/>
    </source>
</evidence>
<gene>
    <name evidence="3" type="ORF">PPN31114_00718</name>
</gene>
<dbReference type="Pfam" id="PF13343">
    <property type="entry name" value="SBP_bac_6"/>
    <property type="match status" value="1"/>
</dbReference>
<proteinExistence type="predicted"/>
<dbReference type="CDD" id="cd13544">
    <property type="entry name" value="PBP2_Fbp_like_1"/>
    <property type="match status" value="1"/>
</dbReference>
<organism evidence="3 4">
    <name type="scientific">Pandoraea pneumonica</name>
    <dbReference type="NCBI Taxonomy" id="2508299"/>
    <lineage>
        <taxon>Bacteria</taxon>
        <taxon>Pseudomonadati</taxon>
        <taxon>Pseudomonadota</taxon>
        <taxon>Betaproteobacteria</taxon>
        <taxon>Burkholderiales</taxon>
        <taxon>Burkholderiaceae</taxon>
        <taxon>Pandoraea</taxon>
    </lineage>
</organism>
<feature type="signal peptide" evidence="2">
    <location>
        <begin position="1"/>
        <end position="27"/>
    </location>
</feature>
<evidence type="ECO:0000313" key="4">
    <source>
        <dbReference type="Proteomes" id="UP000366945"/>
    </source>
</evidence>
<dbReference type="OrthoDB" id="366726at2"/>
<dbReference type="GO" id="GO:0030288">
    <property type="term" value="C:outer membrane-bounded periplasmic space"/>
    <property type="evidence" value="ECO:0007669"/>
    <property type="project" value="TreeGrafter"/>
</dbReference>
<keyword evidence="1 2" id="KW-0732">Signal</keyword>
<name>A0A5E4SFF6_9BURK</name>
<dbReference type="SUPFAM" id="SSF53850">
    <property type="entry name" value="Periplasmic binding protein-like II"/>
    <property type="match status" value="1"/>
</dbReference>
<evidence type="ECO:0000313" key="3">
    <source>
        <dbReference type="EMBL" id="VVD73234.1"/>
    </source>
</evidence>
<accession>A0A5E4SFF6</accession>
<dbReference type="GO" id="GO:0030976">
    <property type="term" value="F:thiamine pyrophosphate binding"/>
    <property type="evidence" value="ECO:0007669"/>
    <property type="project" value="TreeGrafter"/>
</dbReference>
<protein>
    <submittedName>
        <fullName evidence="3">Phosphonate ABC transporter substrate-binding protein</fullName>
    </submittedName>
</protein>
<dbReference type="InterPro" id="IPR026045">
    <property type="entry name" value="Ferric-bd"/>
</dbReference>
<keyword evidence="4" id="KW-1185">Reference proteome</keyword>
<sequence>MRRFKQLAVSASFALTLGVLASAQVHAGEITVYTALEDDEIATYLAAAKQAMPDVTVHVLRLSTGDLGARLLAESSNPRNDVIWGFAVSNMLDKRIEGLLEPYSPKGVDTLPAQYRDANGKWFAATGYMAAFCVNTERLKAKNLPMPTSWTDLTKPIYKGEIVMPNPAASGTGYLQIAAILQGQGKDKGWAFLKQLNTNIAQYTDSGSKPCKMARTGEYAIGASFAFPAMQSIEAGYPVKMVIPTDWDGYELEASGLMKTSKNKADAKRFLDWTISSGVTSLYKKYKEIVTVPGVTPSEASVAAGLPKDVTKVLYPVNFPQAAEDRDSTIKAWQASMKR</sequence>
<dbReference type="GO" id="GO:0015888">
    <property type="term" value="P:thiamine transport"/>
    <property type="evidence" value="ECO:0007669"/>
    <property type="project" value="TreeGrafter"/>
</dbReference>
<dbReference type="Gene3D" id="3.40.190.10">
    <property type="entry name" value="Periplasmic binding protein-like II"/>
    <property type="match status" value="2"/>
</dbReference>
<dbReference type="EMBL" id="CABPSK010000001">
    <property type="protein sequence ID" value="VVD73234.1"/>
    <property type="molecule type" value="Genomic_DNA"/>
</dbReference>